<evidence type="ECO:0000259" key="3">
    <source>
        <dbReference type="Pfam" id="PF07705"/>
    </source>
</evidence>
<dbReference type="Pfam" id="PF07705">
    <property type="entry name" value="CARDB"/>
    <property type="match status" value="1"/>
</dbReference>
<evidence type="ECO:0000256" key="1">
    <source>
        <dbReference type="ARBA" id="ARBA00022729"/>
    </source>
</evidence>
<dbReference type="InterPro" id="IPR012600">
    <property type="entry name" value="Propeptide_C25"/>
</dbReference>
<evidence type="ECO:0000313" key="7">
    <source>
        <dbReference type="Proteomes" id="UP001593833"/>
    </source>
</evidence>
<dbReference type="Gene3D" id="3.40.50.1460">
    <property type="match status" value="1"/>
</dbReference>
<sequence length="1272" mass="140301">MQPPSVVNAFVDPCLGSHAPTEDVLLTFPEEASGAEVIIQLSVPDLEVDERFADGKTFQAIRLRGYGHTSQAGAPRMPVKGIFLAVPEGATIDVGMLESETISRVGFNIYPAPRPVVRETQLGALQTAEEFSFDEDAYESHDYYPERPVEVGWYGYLRDIRVVQLKVAPVQYLAAGDELLIHRRLRFKVNLVGGRFPSLETAKDCRVIEADPFDSVFDNLLLNYDPALRGTSHPGQFLATAPADLRYLRNRPFKVSVEEEGIYEITRQDLADAGADLCGIDPRTLKIFNLGEEIPLHVSGEDDGSFDTDDRIEFYGRGSTSEYSISNIHWLSWGGDPGLRMELRDASPGDSLPVPDSFLQESHFEEDHRYYSNVHQGEGKDHWFWEQLTAPCTRVYPLTLPDVSESSSEVRLRVNLRGKTALPHHTQVLLNDNQVADLQWEGMIEFETDFVCPHAYLRSGANDLTITCPSTSLDQVFFNWFEIEYQRKLAAHNASLRFSDPEPGQNQFEVGGFPSPQIEVFQITDPLHVVKLTGFSVVPNGPAYGAVFEDDLSQGEYLAINSSQKMRPAFLARDETSSLHSCANGADYVIITHEDFQDNVQPLKVLRESDGLRVAVVDVVDVYDEFSYGNVDPHAIKAFLEHAYYNWQPPAPTYVLLVGDASFDYKGNIPDGNVNFVPTHLFVSQSDDVQVSSDDWFACLVGDDLIPDMLIGRLSGQTEADVDAIVQKIVNYETAIEPGEWRQTALLVADDPDEGGDFEAVCDGFAEDYLVPAGFDVSKAYVRECQPGCRSHIIASINDGCSICNFAGHGSLNQWTGERVFDSSDVSALINGRKLPLLLAFTCLNGFFHHGVDDYCLAEELHRAPDGGAVACWSHSGLDYTSPSGTIGGYLYRALLADGNHVLGSAVCQAKLAYLGTSPHFWDQAPMLILFGDPALEMGFTGRPDLLPGALAFGPASPGAGEEDTLTATVFNSGRVGASTILTRFYCGHPDSSSSIRIADVVVPHLGPGEGARASVVWDSVPAPGTYGIFVQVDADERFIESAEWNNMFWDSLLVREPGGVEDSIPPTVMLLVNGEAVGTEFVDCSYVSSRPEIDAVLMDYESGIDIDEVYMTINNEPFRNFDVFHQGGAMDSVSLRCRPGALEDGAHTFCLRVRDRGRKPNLTEECVAFAVESRLIITDVVSYPNPAPGGARFAYHLSRNANEVRIRIYSVTGRLMKTIWHGPGCRNCNSVEWGGRGDSGEHLASGEYYYRIVAIRDWERDSVEGKLVLTR</sequence>
<feature type="domain" description="Gingipain" evidence="2">
    <location>
        <begin position="588"/>
        <end position="938"/>
    </location>
</feature>
<comment type="caution">
    <text evidence="6">The sequence shown here is derived from an EMBL/GenBank/DDBJ whole genome shotgun (WGS) entry which is preliminary data.</text>
</comment>
<evidence type="ECO:0000259" key="2">
    <source>
        <dbReference type="Pfam" id="PF01364"/>
    </source>
</evidence>
<dbReference type="Proteomes" id="UP001593833">
    <property type="component" value="Unassembled WGS sequence"/>
</dbReference>
<dbReference type="InterPro" id="IPR029030">
    <property type="entry name" value="Caspase-like_dom_sf"/>
</dbReference>
<dbReference type="Pfam" id="PF01364">
    <property type="entry name" value="Peptidase_C25"/>
    <property type="match status" value="1"/>
</dbReference>
<evidence type="ECO:0000313" key="6">
    <source>
        <dbReference type="EMBL" id="MFC1572828.1"/>
    </source>
</evidence>
<evidence type="ECO:0000259" key="5">
    <source>
        <dbReference type="Pfam" id="PF13860"/>
    </source>
</evidence>
<dbReference type="SUPFAM" id="SSF52129">
    <property type="entry name" value="Caspase-like"/>
    <property type="match status" value="1"/>
</dbReference>
<evidence type="ECO:0000259" key="4">
    <source>
        <dbReference type="Pfam" id="PF08126"/>
    </source>
</evidence>
<feature type="domain" description="Gingipain propeptide" evidence="4">
    <location>
        <begin position="39"/>
        <end position="190"/>
    </location>
</feature>
<dbReference type="Gene3D" id="3.40.50.10390">
    <property type="entry name" value="Gingipain r, domain 1"/>
    <property type="match status" value="1"/>
</dbReference>
<dbReference type="InterPro" id="IPR038490">
    <property type="entry name" value="Gingipain_propep_sf"/>
</dbReference>
<name>A0ABV6YKG3_UNCEI</name>
<dbReference type="InterPro" id="IPR013783">
    <property type="entry name" value="Ig-like_fold"/>
</dbReference>
<dbReference type="Gene3D" id="2.60.40.10">
    <property type="entry name" value="Immunoglobulins"/>
    <property type="match status" value="1"/>
</dbReference>
<dbReference type="Gene3D" id="2.60.40.4070">
    <property type="match status" value="1"/>
</dbReference>
<reference evidence="6 7" key="1">
    <citation type="submission" date="2024-09" db="EMBL/GenBank/DDBJ databases">
        <authorList>
            <person name="D'Angelo T."/>
        </authorList>
    </citation>
    <scope>NUCLEOTIDE SEQUENCE [LARGE SCALE GENOMIC DNA]</scope>
    <source>
        <strain evidence="6">SAG AM-320-E07</strain>
    </source>
</reference>
<dbReference type="Gene3D" id="2.60.40.3800">
    <property type="match status" value="1"/>
</dbReference>
<feature type="domain" description="FlgD/Vpr Ig-like" evidence="5">
    <location>
        <begin position="1192"/>
        <end position="1255"/>
    </location>
</feature>
<accession>A0ABV6YKG3</accession>
<dbReference type="Pfam" id="PF08126">
    <property type="entry name" value="Propeptide_C25"/>
    <property type="match status" value="1"/>
</dbReference>
<dbReference type="InterPro" id="IPR001769">
    <property type="entry name" value="Gingipain"/>
</dbReference>
<feature type="domain" description="CARDB" evidence="3">
    <location>
        <begin position="944"/>
        <end position="1049"/>
    </location>
</feature>
<dbReference type="Pfam" id="PF13860">
    <property type="entry name" value="FlgD_ig"/>
    <property type="match status" value="1"/>
</dbReference>
<dbReference type="InterPro" id="IPR029031">
    <property type="entry name" value="Gingipain_N_sf"/>
</dbReference>
<dbReference type="InterPro" id="IPR011635">
    <property type="entry name" value="CARDB"/>
</dbReference>
<protein>
    <submittedName>
        <fullName evidence="6">C25 family cysteine peptidase</fullName>
    </submittedName>
</protein>
<dbReference type="CDD" id="cd02258">
    <property type="entry name" value="Peptidase_C25_N"/>
    <property type="match status" value="1"/>
</dbReference>
<gene>
    <name evidence="6" type="ORF">ACFL6M_04435</name>
</gene>
<keyword evidence="7" id="KW-1185">Reference proteome</keyword>
<keyword evidence="1" id="KW-0732">Signal</keyword>
<organism evidence="6 7">
    <name type="scientific">Eiseniibacteriota bacterium</name>
    <dbReference type="NCBI Taxonomy" id="2212470"/>
    <lineage>
        <taxon>Bacteria</taxon>
        <taxon>Candidatus Eiseniibacteriota</taxon>
    </lineage>
</organism>
<dbReference type="EMBL" id="JBHPKH010000042">
    <property type="protein sequence ID" value="MFC1572828.1"/>
    <property type="molecule type" value="Genomic_DNA"/>
</dbReference>
<proteinExistence type="predicted"/>
<dbReference type="InterPro" id="IPR025965">
    <property type="entry name" value="FlgD/Vpr_Ig-like"/>
</dbReference>